<dbReference type="Pfam" id="PF13229">
    <property type="entry name" value="Beta_helix"/>
    <property type="match status" value="1"/>
</dbReference>
<dbReference type="InterPro" id="IPR039448">
    <property type="entry name" value="Beta_helix"/>
</dbReference>
<evidence type="ECO:0000313" key="4">
    <source>
        <dbReference type="Proteomes" id="UP000199403"/>
    </source>
</evidence>
<evidence type="ECO:0000313" key="3">
    <source>
        <dbReference type="EMBL" id="SEJ69021.1"/>
    </source>
</evidence>
<accession>A0A1H7ATP4</accession>
<evidence type="ECO:0000256" key="1">
    <source>
        <dbReference type="SAM" id="SignalP"/>
    </source>
</evidence>
<protein>
    <submittedName>
        <fullName evidence="3">Parallel beta-helix repeat (Two copies)</fullName>
    </submittedName>
</protein>
<name>A0A1H7ATP4_9BACT</name>
<dbReference type="STRING" id="1416801.SAMN05192553_108130"/>
<dbReference type="Gene3D" id="2.160.20.10">
    <property type="entry name" value="Single-stranded right-handed beta-helix, Pectin lyase-like"/>
    <property type="match status" value="2"/>
</dbReference>
<dbReference type="InterPro" id="IPR006626">
    <property type="entry name" value="PbH1"/>
</dbReference>
<dbReference type="AlphaFoldDB" id="A0A1H7ATP4"/>
<dbReference type="NCBIfam" id="TIGR03804">
    <property type="entry name" value="para_beta_helix"/>
    <property type="match status" value="1"/>
</dbReference>
<organism evidence="3 4">
    <name type="scientific">Cyclobacterium xiamenense</name>
    <dbReference type="NCBI Taxonomy" id="1297121"/>
    <lineage>
        <taxon>Bacteria</taxon>
        <taxon>Pseudomonadati</taxon>
        <taxon>Bacteroidota</taxon>
        <taxon>Cytophagia</taxon>
        <taxon>Cytophagales</taxon>
        <taxon>Cyclobacteriaceae</taxon>
        <taxon>Cyclobacterium</taxon>
    </lineage>
</organism>
<sequence length="809" mass="88213">MRFLWMLGWISTALPLSAANYYLSSTTGDDGHSPSQAQDPGTPWQSLERLNQFIPELAPGDSVLLKRGDVFYGTLQLRKSGSADKPIVFASYGEGALPVITGLSSLTGWESHGSDIYSAALPPAIGRIQVVTLNGVPQAMGRYPNSDEPNKGYLTPEAIPAKNQVSHPGFQPSGNWVGAELVMRKNHWIIDRQEIVSQEGSTLTFLPGSDYEPKKGYGFFIQNHRNTLDQHGEWYQDETNKRLYLCLKESDPDSLKIEVSGIENLVTTLPNTRHVVLHGLHLEGANATALLIRGGSHFRFSSGKIVHAGENGILAQNMDHLVLENSEIRNAYNSGIYLRSGNFQATIRDNRIENTFVFPGMGQNGDNNGFAIFSVSDADTIAQNSIVRAGYVGIGFRGSRTLVKNNLVDGFCLTKGDGGGIYSYTGRSNPGYTERVVRGNIVRNGDGAREGTPLQGTDIPAPAEGIYLDDNAEQVLVTDNTVYGIANRGIYLHNTQHITVRNNLVFDAGYLLFLADDELGQPLKHLQFSENILIKKEASQVGMGVRSGSFDFDAMGISDKNHYLDLSGTGISFFTQNTQLKSDRFYTHEAWKNAAKWEATTMIAHYPAQGSDTPGTSIASSSAVVPILKGGASCTGGCQLSWEPEGQIRIAGTDETSEVKIPLSGYRPGIGYQVSLSGSSSGEAVMELYLRQNGAPYQKLSASRVVVLGNDQKQVQVNFNPSPYEGATALILKLFQGKQQTILRNLKLVPLSEKRQKHPADFFVLATNPGGTTKQLPLNGTYTDISGREYKQTIALAPYRGIFLLKEIE</sequence>
<dbReference type="PANTHER" id="PTHR36453:SF1">
    <property type="entry name" value="RIGHT HANDED BETA HELIX DOMAIN-CONTAINING PROTEIN"/>
    <property type="match status" value="1"/>
</dbReference>
<evidence type="ECO:0000259" key="2">
    <source>
        <dbReference type="Pfam" id="PF13229"/>
    </source>
</evidence>
<dbReference type="EMBL" id="FNZH01000008">
    <property type="protein sequence ID" value="SEJ69021.1"/>
    <property type="molecule type" value="Genomic_DNA"/>
</dbReference>
<dbReference type="Proteomes" id="UP000199403">
    <property type="component" value="Unassembled WGS sequence"/>
</dbReference>
<proteinExistence type="predicted"/>
<keyword evidence="1" id="KW-0732">Signal</keyword>
<dbReference type="SMART" id="SM00710">
    <property type="entry name" value="PbH1"/>
    <property type="match status" value="7"/>
</dbReference>
<feature type="chain" id="PRO_5011679917" evidence="1">
    <location>
        <begin position="19"/>
        <end position="809"/>
    </location>
</feature>
<dbReference type="InterPro" id="IPR022441">
    <property type="entry name" value="Para_beta_helix_rpt-2"/>
</dbReference>
<keyword evidence="4" id="KW-1185">Reference proteome</keyword>
<dbReference type="InterPro" id="IPR011050">
    <property type="entry name" value="Pectin_lyase_fold/virulence"/>
</dbReference>
<feature type="domain" description="Right handed beta helix" evidence="2">
    <location>
        <begin position="381"/>
        <end position="536"/>
    </location>
</feature>
<dbReference type="InterPro" id="IPR012334">
    <property type="entry name" value="Pectin_lyas_fold"/>
</dbReference>
<dbReference type="SUPFAM" id="SSF51126">
    <property type="entry name" value="Pectin lyase-like"/>
    <property type="match status" value="1"/>
</dbReference>
<reference evidence="4" key="1">
    <citation type="submission" date="2016-10" db="EMBL/GenBank/DDBJ databases">
        <authorList>
            <person name="Varghese N."/>
            <person name="Submissions S."/>
        </authorList>
    </citation>
    <scope>NUCLEOTIDE SEQUENCE [LARGE SCALE GENOMIC DNA]</scope>
    <source>
        <strain evidence="4">IBRC-M 10761</strain>
    </source>
</reference>
<dbReference type="PANTHER" id="PTHR36453">
    <property type="entry name" value="SECRETED PROTEIN-RELATED"/>
    <property type="match status" value="1"/>
</dbReference>
<gene>
    <name evidence="3" type="ORF">SAMN05192553_108130</name>
</gene>
<feature type="signal peptide" evidence="1">
    <location>
        <begin position="1"/>
        <end position="18"/>
    </location>
</feature>